<name>A0ABN8A797_9BACI</name>
<evidence type="ECO:0008006" key="4">
    <source>
        <dbReference type="Google" id="ProtNLM"/>
    </source>
</evidence>
<keyword evidence="1" id="KW-1133">Transmembrane helix</keyword>
<gene>
    <name evidence="2" type="ORF">BACCIP111883_01665</name>
</gene>
<reference evidence="2 3" key="1">
    <citation type="submission" date="2021-10" db="EMBL/GenBank/DDBJ databases">
        <authorList>
            <person name="Criscuolo A."/>
        </authorList>
    </citation>
    <scope>NUCLEOTIDE SEQUENCE [LARGE SCALE GENOMIC DNA]</scope>
    <source>
        <strain evidence="3">CIP 111883</strain>
    </source>
</reference>
<dbReference type="RefSeq" id="WP_230500809.1">
    <property type="nucleotide sequence ID" value="NZ_CAKJTJ010000007.1"/>
</dbReference>
<dbReference type="Proteomes" id="UP000789833">
    <property type="component" value="Unassembled WGS sequence"/>
</dbReference>
<feature type="transmembrane region" description="Helical" evidence="1">
    <location>
        <begin position="39"/>
        <end position="59"/>
    </location>
</feature>
<evidence type="ECO:0000313" key="2">
    <source>
        <dbReference type="EMBL" id="CAG9620894.1"/>
    </source>
</evidence>
<accession>A0ABN8A797</accession>
<feature type="transmembrane region" description="Helical" evidence="1">
    <location>
        <begin position="6"/>
        <end position="27"/>
    </location>
</feature>
<comment type="caution">
    <text evidence="2">The sequence shown here is derived from an EMBL/GenBank/DDBJ whole genome shotgun (WGS) entry which is preliminary data.</text>
</comment>
<keyword evidence="1" id="KW-0472">Membrane</keyword>
<evidence type="ECO:0000256" key="1">
    <source>
        <dbReference type="SAM" id="Phobius"/>
    </source>
</evidence>
<keyword evidence="1" id="KW-0812">Transmembrane</keyword>
<proteinExistence type="predicted"/>
<sequence length="60" mass="6535">MDLVKNTAFFVALIASLGMFLLAYFEALKITNQEGKVKGGNMILGFSLAVFFALMANVLM</sequence>
<organism evidence="2 3">
    <name type="scientific">Sutcliffiella rhizosphaerae</name>
    <dbReference type="NCBI Taxonomy" id="2880967"/>
    <lineage>
        <taxon>Bacteria</taxon>
        <taxon>Bacillati</taxon>
        <taxon>Bacillota</taxon>
        <taxon>Bacilli</taxon>
        <taxon>Bacillales</taxon>
        <taxon>Bacillaceae</taxon>
        <taxon>Sutcliffiella</taxon>
    </lineage>
</organism>
<protein>
    <recommendedName>
        <fullName evidence="4">DUF350 domain-containing protein</fullName>
    </recommendedName>
</protein>
<evidence type="ECO:0000313" key="3">
    <source>
        <dbReference type="Proteomes" id="UP000789833"/>
    </source>
</evidence>
<dbReference type="EMBL" id="CAKJTJ010000007">
    <property type="protein sequence ID" value="CAG9620894.1"/>
    <property type="molecule type" value="Genomic_DNA"/>
</dbReference>
<keyword evidence="3" id="KW-1185">Reference proteome</keyword>